<feature type="transmembrane region" description="Helical" evidence="10">
    <location>
        <begin position="175"/>
        <end position="208"/>
    </location>
</feature>
<evidence type="ECO:0000256" key="7">
    <source>
        <dbReference type="ARBA" id="ARBA00023136"/>
    </source>
</evidence>
<evidence type="ECO:0000256" key="1">
    <source>
        <dbReference type="ARBA" id="ARBA00004651"/>
    </source>
</evidence>
<comment type="subcellular location">
    <subcellularLocation>
        <location evidence="1 10">Cell membrane</location>
        <topology evidence="1 10">Multi-pass membrane protein</topology>
    </subcellularLocation>
</comment>
<accession>A0A1I8NNY2</accession>
<evidence type="ECO:0000256" key="6">
    <source>
        <dbReference type="ARBA" id="ARBA00022989"/>
    </source>
</evidence>
<dbReference type="PANTHER" id="PTHR21137">
    <property type="entry name" value="ODORANT RECEPTOR"/>
    <property type="match status" value="1"/>
</dbReference>
<organism evidence="11 12">
    <name type="scientific">Stomoxys calcitrans</name>
    <name type="common">Stable fly</name>
    <name type="synonym">Conops calcitrans</name>
    <dbReference type="NCBI Taxonomy" id="35570"/>
    <lineage>
        <taxon>Eukaryota</taxon>
        <taxon>Metazoa</taxon>
        <taxon>Ecdysozoa</taxon>
        <taxon>Arthropoda</taxon>
        <taxon>Hexapoda</taxon>
        <taxon>Insecta</taxon>
        <taxon>Pterygota</taxon>
        <taxon>Neoptera</taxon>
        <taxon>Endopterygota</taxon>
        <taxon>Diptera</taxon>
        <taxon>Brachycera</taxon>
        <taxon>Muscomorpha</taxon>
        <taxon>Muscoidea</taxon>
        <taxon>Muscidae</taxon>
        <taxon>Stomoxys</taxon>
    </lineage>
</organism>
<dbReference type="EnsemblMetazoa" id="SCAU000731-RA">
    <property type="protein sequence ID" value="SCAU000731-PA"/>
    <property type="gene ID" value="SCAU000731"/>
</dbReference>
<keyword evidence="12" id="KW-1185">Reference proteome</keyword>
<proteinExistence type="inferred from homology"/>
<dbReference type="Pfam" id="PF02949">
    <property type="entry name" value="7tm_6"/>
    <property type="match status" value="1"/>
</dbReference>
<protein>
    <recommendedName>
        <fullName evidence="10">Odorant receptor</fullName>
    </recommendedName>
</protein>
<keyword evidence="3 10" id="KW-0716">Sensory transduction</keyword>
<dbReference type="GO" id="GO:0007165">
    <property type="term" value="P:signal transduction"/>
    <property type="evidence" value="ECO:0007669"/>
    <property type="project" value="UniProtKB-KW"/>
</dbReference>
<dbReference type="VEuPathDB" id="VectorBase:SCAU000731"/>
<keyword evidence="5 10" id="KW-0552">Olfaction</keyword>
<evidence type="ECO:0000256" key="2">
    <source>
        <dbReference type="ARBA" id="ARBA00022475"/>
    </source>
</evidence>
<dbReference type="GO" id="GO:0005549">
    <property type="term" value="F:odorant binding"/>
    <property type="evidence" value="ECO:0007669"/>
    <property type="project" value="InterPro"/>
</dbReference>
<evidence type="ECO:0000256" key="9">
    <source>
        <dbReference type="ARBA" id="ARBA00023224"/>
    </source>
</evidence>
<sequence>MALQACFIAATIEDVPLYNNSLRIMKFWSLLLRHNWRRYANLIPYILITMSQFVDIYFSKEPMDAMIRNAYLAVLFFNTTFRAVVLCANRFEFEEFLERVRLLYNDLMKFEDIWVRKKLQEITLAANSISKVNLVMGTCSVISFLMYPLFATTKVLPFGIYVPGVNKYESPFYEIFFLVQIILAPIGCCMFIPFTNLMVALLLFAILMCQVLQRKLRHLKDLNSQEARETIVWCIKYQCQLMRYVNTINDLTSYTFLVEFLAFGAMLCAMMFTLVTVETISQMLLICIYILMIFAQSSILYYYANELYDESMNVANAAFESDWFNFDISNQKMLKLLILKAQQPSAILVGHIYPMNLKLLQSLLNTTYTYFNLLRNVYK</sequence>
<reference evidence="11" key="1">
    <citation type="submission" date="2020-05" db="UniProtKB">
        <authorList>
            <consortium name="EnsemblMetazoa"/>
        </authorList>
    </citation>
    <scope>IDENTIFICATION</scope>
    <source>
        <strain evidence="11">USDA</strain>
    </source>
</reference>
<evidence type="ECO:0000256" key="10">
    <source>
        <dbReference type="RuleBase" id="RU351113"/>
    </source>
</evidence>
<gene>
    <name evidence="11" type="primary">106094769</name>
</gene>
<keyword evidence="6 10" id="KW-1133">Transmembrane helix</keyword>
<evidence type="ECO:0000256" key="5">
    <source>
        <dbReference type="ARBA" id="ARBA00022725"/>
    </source>
</evidence>
<feature type="transmembrane region" description="Helical" evidence="10">
    <location>
        <begin position="251"/>
        <end position="277"/>
    </location>
</feature>
<dbReference type="PANTHER" id="PTHR21137:SF3">
    <property type="entry name" value="ODORANT RECEPTOR 30A-RELATED"/>
    <property type="match status" value="1"/>
</dbReference>
<keyword evidence="8 10" id="KW-0675">Receptor</keyword>
<feature type="transmembrane region" description="Helical" evidence="10">
    <location>
        <begin position="132"/>
        <end position="150"/>
    </location>
</feature>
<comment type="caution">
    <text evidence="10">Lacks conserved residue(s) required for the propagation of feature annotation.</text>
</comment>
<evidence type="ECO:0000256" key="4">
    <source>
        <dbReference type="ARBA" id="ARBA00022692"/>
    </source>
</evidence>
<evidence type="ECO:0000313" key="12">
    <source>
        <dbReference type="Proteomes" id="UP000095300"/>
    </source>
</evidence>
<dbReference type="OrthoDB" id="7677057at2759"/>
<dbReference type="InterPro" id="IPR004117">
    <property type="entry name" value="7tm6_olfct_rcpt"/>
</dbReference>
<comment type="similarity">
    <text evidence="10">Belongs to the insect chemoreceptor superfamily. Heteromeric odorant receptor channel (TC 1.A.69) family.</text>
</comment>
<evidence type="ECO:0000256" key="3">
    <source>
        <dbReference type="ARBA" id="ARBA00022606"/>
    </source>
</evidence>
<keyword evidence="2" id="KW-1003">Cell membrane</keyword>
<dbReference type="GO" id="GO:0004984">
    <property type="term" value="F:olfactory receptor activity"/>
    <property type="evidence" value="ECO:0007669"/>
    <property type="project" value="InterPro"/>
</dbReference>
<dbReference type="AlphaFoldDB" id="A0A1I8NNY2"/>
<feature type="transmembrane region" description="Helical" evidence="10">
    <location>
        <begin position="283"/>
        <end position="303"/>
    </location>
</feature>
<keyword evidence="9 10" id="KW-0807">Transducer</keyword>
<keyword evidence="7 10" id="KW-0472">Membrane</keyword>
<evidence type="ECO:0000256" key="8">
    <source>
        <dbReference type="ARBA" id="ARBA00023170"/>
    </source>
</evidence>
<dbReference type="STRING" id="35570.A0A1I8NNY2"/>
<dbReference type="GO" id="GO:0005886">
    <property type="term" value="C:plasma membrane"/>
    <property type="evidence" value="ECO:0007669"/>
    <property type="project" value="UniProtKB-SubCell"/>
</dbReference>
<dbReference type="Proteomes" id="UP000095300">
    <property type="component" value="Unassembled WGS sequence"/>
</dbReference>
<evidence type="ECO:0000313" key="11">
    <source>
        <dbReference type="EnsemblMetazoa" id="SCAU000731-PA"/>
    </source>
</evidence>
<name>A0A1I8NNY2_STOCA</name>
<keyword evidence="4 10" id="KW-0812">Transmembrane</keyword>
<dbReference type="KEGG" id="scac:106094769"/>